<organism evidence="2 3">
    <name type="scientific">Luteolibacter flavescens</name>
    <dbReference type="NCBI Taxonomy" id="1859460"/>
    <lineage>
        <taxon>Bacteria</taxon>
        <taxon>Pseudomonadati</taxon>
        <taxon>Verrucomicrobiota</taxon>
        <taxon>Verrucomicrobiia</taxon>
        <taxon>Verrucomicrobiales</taxon>
        <taxon>Verrucomicrobiaceae</taxon>
        <taxon>Luteolibacter</taxon>
    </lineage>
</organism>
<evidence type="ECO:0000313" key="2">
    <source>
        <dbReference type="EMBL" id="MCW1887028.1"/>
    </source>
</evidence>
<dbReference type="InterPro" id="IPR036291">
    <property type="entry name" value="NAD(P)-bd_dom_sf"/>
</dbReference>
<proteinExistence type="predicted"/>
<sequence>MMKALVIGATGATGKDLVDVLLGDPGYSEVVAFVRRPGGRQHAKYSEVVTDFDKLDEVSDHIRGDVWFSCLGTTLKAAGSQERQWHIDHDIPARFADIAKKNGIPRAAVLSAYGASTASKVFYSRMKGSLDGHITRLGFDQCIIFRPGLLLRKDTDRAGERISAAVLKLANALGLFRRFSPMPTSTLAEKLAKSPVARGPGMHVIELDEIFSV</sequence>
<name>A0ABT3FTX1_9BACT</name>
<dbReference type="PANTHER" id="PTHR14097">
    <property type="entry name" value="OXIDOREDUCTASE HTATIP2"/>
    <property type="match status" value="1"/>
</dbReference>
<reference evidence="2 3" key="1">
    <citation type="submission" date="2022-10" db="EMBL/GenBank/DDBJ databases">
        <title>Luteolibacter flavescens strain MCCC 1K03193, whole genome shotgun sequencing project.</title>
        <authorList>
            <person name="Zhao G."/>
            <person name="Shen L."/>
        </authorList>
    </citation>
    <scope>NUCLEOTIDE SEQUENCE [LARGE SCALE GENOMIC DNA]</scope>
    <source>
        <strain evidence="2 3">MCCC 1K03193</strain>
    </source>
</reference>
<dbReference type="Pfam" id="PF13460">
    <property type="entry name" value="NAD_binding_10"/>
    <property type="match status" value="1"/>
</dbReference>
<gene>
    <name evidence="2" type="ORF">OKA04_19985</name>
</gene>
<dbReference type="Gene3D" id="3.40.50.720">
    <property type="entry name" value="NAD(P)-binding Rossmann-like Domain"/>
    <property type="match status" value="1"/>
</dbReference>
<dbReference type="Proteomes" id="UP001207930">
    <property type="component" value="Unassembled WGS sequence"/>
</dbReference>
<comment type="caution">
    <text evidence="2">The sequence shown here is derived from an EMBL/GenBank/DDBJ whole genome shotgun (WGS) entry which is preliminary data.</text>
</comment>
<dbReference type="SUPFAM" id="SSF51735">
    <property type="entry name" value="NAD(P)-binding Rossmann-fold domains"/>
    <property type="match status" value="1"/>
</dbReference>
<accession>A0ABT3FTX1</accession>
<dbReference type="EMBL" id="JAPDDS010000014">
    <property type="protein sequence ID" value="MCW1887028.1"/>
    <property type="molecule type" value="Genomic_DNA"/>
</dbReference>
<evidence type="ECO:0000313" key="3">
    <source>
        <dbReference type="Proteomes" id="UP001207930"/>
    </source>
</evidence>
<keyword evidence="3" id="KW-1185">Reference proteome</keyword>
<evidence type="ECO:0000259" key="1">
    <source>
        <dbReference type="Pfam" id="PF13460"/>
    </source>
</evidence>
<protein>
    <submittedName>
        <fullName evidence="2">NAD(P)H-binding protein</fullName>
    </submittedName>
</protein>
<dbReference type="InterPro" id="IPR016040">
    <property type="entry name" value="NAD(P)-bd_dom"/>
</dbReference>
<dbReference type="PANTHER" id="PTHR14097:SF7">
    <property type="entry name" value="OXIDOREDUCTASE HTATIP2"/>
    <property type="match status" value="1"/>
</dbReference>
<feature type="domain" description="NAD(P)-binding" evidence="1">
    <location>
        <begin position="8"/>
        <end position="120"/>
    </location>
</feature>